<protein>
    <submittedName>
        <fullName evidence="2">Uncharacterized membrane protein</fullName>
    </submittedName>
</protein>
<keyword evidence="1" id="KW-0472">Membrane</keyword>
<accession>A0A1I4KRL9</accession>
<gene>
    <name evidence="2" type="ORF">SAMN04490355_101944</name>
</gene>
<dbReference type="STRING" id="1123291.SAMN04490355_101944"/>
<dbReference type="RefSeq" id="WP_090937158.1">
    <property type="nucleotide sequence ID" value="NZ_FOTS01000019.1"/>
</dbReference>
<name>A0A1I4KRL9_9FIRM</name>
<keyword evidence="1" id="KW-1133">Transmembrane helix</keyword>
<sequence length="76" mass="8685">MKTELLTEIWQHHSGKITGMSIGLLMGIFILVFGFFNTIFVMLCVMAGYIVGKRIDEKEDIMDILGRLLPPGYHRQ</sequence>
<proteinExistence type="predicted"/>
<keyword evidence="3" id="KW-1185">Reference proteome</keyword>
<dbReference type="Pfam" id="PF10031">
    <property type="entry name" value="DUF2273"/>
    <property type="match status" value="1"/>
</dbReference>
<reference evidence="3" key="1">
    <citation type="submission" date="2016-10" db="EMBL/GenBank/DDBJ databases">
        <authorList>
            <person name="Varghese N."/>
            <person name="Submissions S."/>
        </authorList>
    </citation>
    <scope>NUCLEOTIDE SEQUENCE [LARGE SCALE GENOMIC DNA]</scope>
    <source>
        <strain evidence="3">DSM 13327</strain>
    </source>
</reference>
<feature type="transmembrane region" description="Helical" evidence="1">
    <location>
        <begin position="20"/>
        <end position="52"/>
    </location>
</feature>
<evidence type="ECO:0000256" key="1">
    <source>
        <dbReference type="SAM" id="Phobius"/>
    </source>
</evidence>
<organism evidence="2 3">
    <name type="scientific">Pelosinus propionicus DSM 13327</name>
    <dbReference type="NCBI Taxonomy" id="1123291"/>
    <lineage>
        <taxon>Bacteria</taxon>
        <taxon>Bacillati</taxon>
        <taxon>Bacillota</taxon>
        <taxon>Negativicutes</taxon>
        <taxon>Selenomonadales</taxon>
        <taxon>Sporomusaceae</taxon>
        <taxon>Pelosinus</taxon>
    </lineage>
</organism>
<dbReference type="EMBL" id="FOTS01000019">
    <property type="protein sequence ID" value="SFL81271.1"/>
    <property type="molecule type" value="Genomic_DNA"/>
</dbReference>
<dbReference type="AlphaFoldDB" id="A0A1I4KRL9"/>
<keyword evidence="1" id="KW-0812">Transmembrane</keyword>
<evidence type="ECO:0000313" key="3">
    <source>
        <dbReference type="Proteomes" id="UP000199520"/>
    </source>
</evidence>
<dbReference type="Proteomes" id="UP000199520">
    <property type="component" value="Unassembled WGS sequence"/>
</dbReference>
<evidence type="ECO:0000313" key="2">
    <source>
        <dbReference type="EMBL" id="SFL81271.1"/>
    </source>
</evidence>
<dbReference type="OrthoDB" id="1727295at2"/>
<dbReference type="InterPro" id="IPR018730">
    <property type="entry name" value="DUF2273"/>
</dbReference>